<protein>
    <submittedName>
        <fullName evidence="1">Uncharacterized protein</fullName>
    </submittedName>
</protein>
<keyword evidence="2" id="KW-1185">Reference proteome</keyword>
<dbReference type="Proteomes" id="UP001150603">
    <property type="component" value="Unassembled WGS sequence"/>
</dbReference>
<dbReference type="EMBL" id="JANBPW010000035">
    <property type="protein sequence ID" value="KAJ1951258.1"/>
    <property type="molecule type" value="Genomic_DNA"/>
</dbReference>
<evidence type="ECO:0000313" key="2">
    <source>
        <dbReference type="Proteomes" id="UP001150603"/>
    </source>
</evidence>
<organism evidence="1 2">
    <name type="scientific">Linderina macrospora</name>
    <dbReference type="NCBI Taxonomy" id="4868"/>
    <lineage>
        <taxon>Eukaryota</taxon>
        <taxon>Fungi</taxon>
        <taxon>Fungi incertae sedis</taxon>
        <taxon>Zoopagomycota</taxon>
        <taxon>Kickxellomycotina</taxon>
        <taxon>Kickxellomycetes</taxon>
        <taxon>Kickxellales</taxon>
        <taxon>Kickxellaceae</taxon>
        <taxon>Linderina</taxon>
    </lineage>
</organism>
<evidence type="ECO:0000313" key="1">
    <source>
        <dbReference type="EMBL" id="KAJ1951258.1"/>
    </source>
</evidence>
<proteinExistence type="predicted"/>
<accession>A0ACC1JHB9</accession>
<gene>
    <name evidence="1" type="ORF">FBU59_000272</name>
</gene>
<comment type="caution">
    <text evidence="1">The sequence shown here is derived from an EMBL/GenBank/DDBJ whole genome shotgun (WGS) entry which is preliminary data.</text>
</comment>
<sequence>MNSQFEENPWDPPTLTEPTRQQHTLPCLQQSPNRAARRVRAANDPLVSPSRAHINEFETATRKRALKGMLECIDDAISTPMPHSDIRMARVRADVDVTVMGSPVLNGTGLAISLPEDGGVLPLRIPEVPGRQSVDSMSEVSYAKGALSVSEGSTVGHVLMAGQNSRTIKTVKHSVTGEDTLEGISILYGVSICKGWLP</sequence>
<name>A0ACC1JHB9_9FUNG</name>
<reference evidence="1" key="1">
    <citation type="submission" date="2022-07" db="EMBL/GenBank/DDBJ databases">
        <title>Phylogenomic reconstructions and comparative analyses of Kickxellomycotina fungi.</title>
        <authorList>
            <person name="Reynolds N.K."/>
            <person name="Stajich J.E."/>
            <person name="Barry K."/>
            <person name="Grigoriev I.V."/>
            <person name="Crous P."/>
            <person name="Smith M.E."/>
        </authorList>
    </citation>
    <scope>NUCLEOTIDE SEQUENCE</scope>
    <source>
        <strain evidence="1">NRRL 5244</strain>
    </source>
</reference>